<evidence type="ECO:0000256" key="8">
    <source>
        <dbReference type="PROSITE-ProRule" id="PRU00723"/>
    </source>
</evidence>
<dbReference type="InterPro" id="IPR018123">
    <property type="entry name" value="WWE-dom_subgr"/>
</dbReference>
<dbReference type="SMART" id="SM00356">
    <property type="entry name" value="ZnF_C3H1"/>
    <property type="match status" value="2"/>
</dbReference>
<comment type="pathway">
    <text evidence="2">Protein modification; protein ubiquitination.</text>
</comment>
<evidence type="ECO:0000256" key="1">
    <source>
        <dbReference type="ARBA" id="ARBA00004123"/>
    </source>
</evidence>
<dbReference type="PROSITE" id="PS50918">
    <property type="entry name" value="WWE"/>
    <property type="match status" value="2"/>
</dbReference>
<evidence type="ECO:0000259" key="10">
    <source>
        <dbReference type="PROSITE" id="PS50103"/>
    </source>
</evidence>
<feature type="domain" description="C3H1-type" evidence="10">
    <location>
        <begin position="98"/>
        <end position="125"/>
    </location>
</feature>
<dbReference type="GO" id="GO:0005634">
    <property type="term" value="C:nucleus"/>
    <property type="evidence" value="ECO:0007669"/>
    <property type="project" value="UniProtKB-SubCell"/>
</dbReference>
<feature type="domain" description="WWE" evidence="11">
    <location>
        <begin position="338"/>
        <end position="433"/>
    </location>
</feature>
<dbReference type="GO" id="GO:1990404">
    <property type="term" value="F:NAD+-protein mono-ADP-ribosyltransferase activity"/>
    <property type="evidence" value="ECO:0007669"/>
    <property type="project" value="TreeGrafter"/>
</dbReference>
<dbReference type="PANTHER" id="PTHR45740">
    <property type="entry name" value="POLY [ADP-RIBOSE] POLYMERASE"/>
    <property type="match status" value="1"/>
</dbReference>
<dbReference type="SUPFAM" id="SSF117839">
    <property type="entry name" value="WWE domain"/>
    <property type="match status" value="2"/>
</dbReference>
<dbReference type="SMART" id="SM00678">
    <property type="entry name" value="WWE"/>
    <property type="match status" value="2"/>
</dbReference>
<dbReference type="AlphaFoldDB" id="A0A9D3MB17"/>
<feature type="zinc finger region" description="C3H1-type" evidence="8">
    <location>
        <begin position="98"/>
        <end position="125"/>
    </location>
</feature>
<accession>A0A9D3MB17</accession>
<keyword evidence="3 8" id="KW-0479">Metal-binding</keyword>
<evidence type="ECO:0000256" key="2">
    <source>
        <dbReference type="ARBA" id="ARBA00004906"/>
    </source>
</evidence>
<comment type="caution">
    <text evidence="12">The sequence shown here is derived from an EMBL/GenBank/DDBJ whole genome shotgun (WGS) entry which is preliminary data.</text>
</comment>
<name>A0A9D3MB17_ANGAN</name>
<keyword evidence="4 8" id="KW-0863">Zinc-finger</keyword>
<dbReference type="PROSITE" id="PS50103">
    <property type="entry name" value="ZF_C3H1"/>
    <property type="match status" value="2"/>
</dbReference>
<evidence type="ECO:0000256" key="5">
    <source>
        <dbReference type="ARBA" id="ARBA00022833"/>
    </source>
</evidence>
<dbReference type="Pfam" id="PF02825">
    <property type="entry name" value="WWE"/>
    <property type="match status" value="2"/>
</dbReference>
<keyword evidence="6" id="KW-0539">Nucleus</keyword>
<protein>
    <submittedName>
        <fullName evidence="12">Uncharacterized protein</fullName>
    </submittedName>
</protein>
<feature type="region of interest" description="Disordered" evidence="9">
    <location>
        <begin position="42"/>
        <end position="100"/>
    </location>
</feature>
<dbReference type="EMBL" id="JAFIRN010000007">
    <property type="protein sequence ID" value="KAG5845747.1"/>
    <property type="molecule type" value="Genomic_DNA"/>
</dbReference>
<evidence type="ECO:0000256" key="9">
    <source>
        <dbReference type="SAM" id="MobiDB-lite"/>
    </source>
</evidence>
<feature type="domain" description="WWE" evidence="11">
    <location>
        <begin position="238"/>
        <end position="325"/>
    </location>
</feature>
<feature type="region of interest" description="Disordered" evidence="9">
    <location>
        <begin position="143"/>
        <end position="181"/>
    </location>
</feature>
<evidence type="ECO:0000313" key="12">
    <source>
        <dbReference type="EMBL" id="KAG5845747.1"/>
    </source>
</evidence>
<feature type="zinc finger region" description="C3H1-type" evidence="8">
    <location>
        <begin position="126"/>
        <end position="145"/>
    </location>
</feature>
<feature type="compositionally biased region" description="Low complexity" evidence="9">
    <location>
        <begin position="68"/>
        <end position="89"/>
    </location>
</feature>
<feature type="domain" description="C3H1-type" evidence="10">
    <location>
        <begin position="126"/>
        <end position="145"/>
    </location>
</feature>
<proteinExistence type="inferred from homology"/>
<comment type="similarity">
    <text evidence="7">Belongs to the ARTD/PARP family.</text>
</comment>
<evidence type="ECO:0000256" key="6">
    <source>
        <dbReference type="ARBA" id="ARBA00023242"/>
    </source>
</evidence>
<reference evidence="12" key="1">
    <citation type="submission" date="2021-01" db="EMBL/GenBank/DDBJ databases">
        <title>A chromosome-scale assembly of European eel, Anguilla anguilla.</title>
        <authorList>
            <person name="Henkel C."/>
            <person name="Jong-Raadsen S.A."/>
            <person name="Dufour S."/>
            <person name="Weltzien F.-A."/>
            <person name="Palstra A.P."/>
            <person name="Pelster B."/>
            <person name="Spaink H.P."/>
            <person name="Van Den Thillart G.E."/>
            <person name="Jansen H."/>
            <person name="Zahm M."/>
            <person name="Klopp C."/>
            <person name="Cedric C."/>
            <person name="Louis A."/>
            <person name="Berthelot C."/>
            <person name="Parey E."/>
            <person name="Roest Crollius H."/>
            <person name="Montfort J."/>
            <person name="Robinson-Rechavi M."/>
            <person name="Bucao C."/>
            <person name="Bouchez O."/>
            <person name="Gislard M."/>
            <person name="Lluch J."/>
            <person name="Milhes M."/>
            <person name="Lampietro C."/>
            <person name="Lopez Roques C."/>
            <person name="Donnadieu C."/>
            <person name="Braasch I."/>
            <person name="Desvignes T."/>
            <person name="Postlethwait J."/>
            <person name="Bobe J."/>
            <person name="Guiguen Y."/>
            <person name="Dirks R."/>
        </authorList>
    </citation>
    <scope>NUCLEOTIDE SEQUENCE</scope>
    <source>
        <strain evidence="12">Tag_6206</strain>
        <tissue evidence="12">Liver</tissue>
    </source>
</reference>
<evidence type="ECO:0000256" key="4">
    <source>
        <dbReference type="ARBA" id="ARBA00022771"/>
    </source>
</evidence>
<dbReference type="Proteomes" id="UP001044222">
    <property type="component" value="Chromosome 7"/>
</dbReference>
<evidence type="ECO:0000259" key="11">
    <source>
        <dbReference type="PROSITE" id="PS50918"/>
    </source>
</evidence>
<gene>
    <name evidence="12" type="ORF">ANANG_G00142510</name>
</gene>
<keyword evidence="13" id="KW-1185">Reference proteome</keyword>
<dbReference type="GO" id="GO:0008270">
    <property type="term" value="F:zinc ion binding"/>
    <property type="evidence" value="ECO:0007669"/>
    <property type="project" value="UniProtKB-KW"/>
</dbReference>
<dbReference type="Gene3D" id="3.30.720.50">
    <property type="match status" value="2"/>
</dbReference>
<feature type="compositionally biased region" description="Polar residues" evidence="9">
    <location>
        <begin position="42"/>
        <end position="57"/>
    </location>
</feature>
<evidence type="ECO:0000256" key="7">
    <source>
        <dbReference type="ARBA" id="ARBA00024347"/>
    </source>
</evidence>
<evidence type="ECO:0000313" key="13">
    <source>
        <dbReference type="Proteomes" id="UP001044222"/>
    </source>
</evidence>
<dbReference type="InterPro" id="IPR051712">
    <property type="entry name" value="ARTD-AVP"/>
</dbReference>
<dbReference type="PANTHER" id="PTHR45740:SF14">
    <property type="entry name" value="NOVEL PROTEIN"/>
    <property type="match status" value="1"/>
</dbReference>
<feature type="compositionally biased region" description="Basic residues" evidence="9">
    <location>
        <begin position="158"/>
        <end position="167"/>
    </location>
</feature>
<dbReference type="InterPro" id="IPR036855">
    <property type="entry name" value="Znf_CCCH_sf"/>
</dbReference>
<sequence>MDGWMDTQVVFPPQSQLGFEMKPKVFKHLLINLQLAMASNCNSSGSPQDGESDSQLPSAGGHDDSQEECSFSESESDFASSDSDSSPESQQGARQSRPAPSQACKFYNQGKCKNGKKCQYLHVCQYFLKGKCRYGSGCRLKHISNSGSESSEDEGQSRQRRNGRRRSSSGENAANDGRPYRWQLNSGSGWKNIENDHIIEAQYSRPSARGIRLYNTRFGVIAIDFKKMKVLKKTGLRVRRWSSSQTGLNTEWVWYCSRKNDWVQYGEKDSKGKVASVTSSKIEKEFQKSPKGSHRFTIDATNYQINFRDMSQENLRNRRKRDVARRPKLMIPQDRGGSVTTAFQGLGVSAPTWEFEGNSGKWYIFKHRKPLPVSVQSGTDTESSVSSAEIEAQFQRNPQGSMNFTVSGQQYTLDFSDMTQTNLNTHNVRRVRRSSHSR</sequence>
<comment type="subcellular location">
    <subcellularLocation>
        <location evidence="1">Nucleus</location>
    </subcellularLocation>
</comment>
<dbReference type="InterPro" id="IPR000571">
    <property type="entry name" value="Znf_CCCH"/>
</dbReference>
<dbReference type="Gene3D" id="3.30.1370.210">
    <property type="match status" value="1"/>
</dbReference>
<dbReference type="GO" id="GO:0003950">
    <property type="term" value="F:NAD+ poly-ADP-ribosyltransferase activity"/>
    <property type="evidence" value="ECO:0007669"/>
    <property type="project" value="TreeGrafter"/>
</dbReference>
<dbReference type="InterPro" id="IPR004170">
    <property type="entry name" value="WWE_dom"/>
</dbReference>
<dbReference type="Pfam" id="PF23466">
    <property type="entry name" value="WWE_4"/>
    <property type="match status" value="1"/>
</dbReference>
<dbReference type="InterPro" id="IPR037197">
    <property type="entry name" value="WWE_dom_sf"/>
</dbReference>
<evidence type="ECO:0000256" key="3">
    <source>
        <dbReference type="ARBA" id="ARBA00022723"/>
    </source>
</evidence>
<organism evidence="12 13">
    <name type="scientific">Anguilla anguilla</name>
    <name type="common">European freshwater eel</name>
    <name type="synonym">Muraena anguilla</name>
    <dbReference type="NCBI Taxonomy" id="7936"/>
    <lineage>
        <taxon>Eukaryota</taxon>
        <taxon>Metazoa</taxon>
        <taxon>Chordata</taxon>
        <taxon>Craniata</taxon>
        <taxon>Vertebrata</taxon>
        <taxon>Euteleostomi</taxon>
        <taxon>Actinopterygii</taxon>
        <taxon>Neopterygii</taxon>
        <taxon>Teleostei</taxon>
        <taxon>Anguilliformes</taxon>
        <taxon>Anguillidae</taxon>
        <taxon>Anguilla</taxon>
    </lineage>
</organism>
<keyword evidence="5 8" id="KW-0862">Zinc</keyword>
<dbReference type="SUPFAM" id="SSF90229">
    <property type="entry name" value="CCCH zinc finger"/>
    <property type="match status" value="1"/>
</dbReference>